<gene>
    <name evidence="3" type="ORF">CRG98_020020</name>
</gene>
<protein>
    <submittedName>
        <fullName evidence="3">Uncharacterized protein</fullName>
    </submittedName>
</protein>
<keyword evidence="4" id="KW-1185">Reference proteome</keyword>
<accession>A0A2I0JTL3</accession>
<feature type="compositionally biased region" description="Polar residues" evidence="1">
    <location>
        <begin position="7"/>
        <end position="16"/>
    </location>
</feature>
<name>A0A2I0JTL3_PUNGR</name>
<organism evidence="3 4">
    <name type="scientific">Punica granatum</name>
    <name type="common">Pomegranate</name>
    <dbReference type="NCBI Taxonomy" id="22663"/>
    <lineage>
        <taxon>Eukaryota</taxon>
        <taxon>Viridiplantae</taxon>
        <taxon>Streptophyta</taxon>
        <taxon>Embryophyta</taxon>
        <taxon>Tracheophyta</taxon>
        <taxon>Spermatophyta</taxon>
        <taxon>Magnoliopsida</taxon>
        <taxon>eudicotyledons</taxon>
        <taxon>Gunneridae</taxon>
        <taxon>Pentapetalae</taxon>
        <taxon>rosids</taxon>
        <taxon>malvids</taxon>
        <taxon>Myrtales</taxon>
        <taxon>Lythraceae</taxon>
        <taxon>Punica</taxon>
    </lineage>
</organism>
<dbReference type="Proteomes" id="UP000233551">
    <property type="component" value="Unassembled WGS sequence"/>
</dbReference>
<dbReference type="EMBL" id="PGOL01001263">
    <property type="protein sequence ID" value="PKI59611.1"/>
    <property type="molecule type" value="Genomic_DNA"/>
</dbReference>
<reference evidence="3 4" key="1">
    <citation type="submission" date="2017-11" db="EMBL/GenBank/DDBJ databases">
        <title>De-novo sequencing of pomegranate (Punica granatum L.) genome.</title>
        <authorList>
            <person name="Akparov Z."/>
            <person name="Amiraslanov A."/>
            <person name="Hajiyeva S."/>
            <person name="Abbasov M."/>
            <person name="Kaur K."/>
            <person name="Hamwieh A."/>
            <person name="Solovyev V."/>
            <person name="Salamov A."/>
            <person name="Braich B."/>
            <person name="Kosarev P."/>
            <person name="Mahmoud A."/>
            <person name="Hajiyev E."/>
            <person name="Babayeva S."/>
            <person name="Izzatullayeva V."/>
            <person name="Mammadov A."/>
            <person name="Mammadov A."/>
            <person name="Sharifova S."/>
            <person name="Ojaghi J."/>
            <person name="Eynullazada K."/>
            <person name="Bayramov B."/>
            <person name="Abdulazimova A."/>
            <person name="Shahmuradov I."/>
        </authorList>
    </citation>
    <scope>NUCLEOTIDE SEQUENCE [LARGE SCALE GENOMIC DNA]</scope>
    <source>
        <strain evidence="4">cv. AG2017</strain>
        <tissue evidence="3">Leaf</tissue>
    </source>
</reference>
<keyword evidence="2" id="KW-0812">Transmembrane</keyword>
<feature type="region of interest" description="Disordered" evidence="1">
    <location>
        <begin position="1"/>
        <end position="21"/>
    </location>
</feature>
<dbReference type="AlphaFoldDB" id="A0A2I0JTL3"/>
<comment type="caution">
    <text evidence="3">The sequence shown here is derived from an EMBL/GenBank/DDBJ whole genome shotgun (WGS) entry which is preliminary data.</text>
</comment>
<evidence type="ECO:0000256" key="1">
    <source>
        <dbReference type="SAM" id="MobiDB-lite"/>
    </source>
</evidence>
<keyword evidence="2" id="KW-0472">Membrane</keyword>
<evidence type="ECO:0000313" key="3">
    <source>
        <dbReference type="EMBL" id="PKI59611.1"/>
    </source>
</evidence>
<keyword evidence="2" id="KW-1133">Transmembrane helix</keyword>
<proteinExistence type="predicted"/>
<evidence type="ECO:0000256" key="2">
    <source>
        <dbReference type="SAM" id="Phobius"/>
    </source>
</evidence>
<sequence>MWVAAPESSSKAMSQNSISSRRRIIERSYRTPRLERCSPAHMRLRETSSTISTSSTSTTTTGRLIRPMIVAPVVVVVAPLVIAASTMTATPTTSIATPSSNTPSSGLSVCLKRHRWNDN</sequence>
<evidence type="ECO:0000313" key="4">
    <source>
        <dbReference type="Proteomes" id="UP000233551"/>
    </source>
</evidence>
<feature type="transmembrane region" description="Helical" evidence="2">
    <location>
        <begin position="64"/>
        <end position="84"/>
    </location>
</feature>